<feature type="transmembrane region" description="Helical" evidence="2">
    <location>
        <begin position="194"/>
        <end position="213"/>
    </location>
</feature>
<feature type="transmembrane region" description="Helical" evidence="2">
    <location>
        <begin position="390"/>
        <end position="409"/>
    </location>
</feature>
<dbReference type="EMBL" id="JBHLYQ010000099">
    <property type="protein sequence ID" value="MFC0082416.1"/>
    <property type="molecule type" value="Genomic_DNA"/>
</dbReference>
<proteinExistence type="predicted"/>
<feature type="transmembrane region" description="Helical" evidence="2">
    <location>
        <begin position="502"/>
        <end position="523"/>
    </location>
</feature>
<feature type="transmembrane region" description="Helical" evidence="2">
    <location>
        <begin position="143"/>
        <end position="161"/>
    </location>
</feature>
<accession>A0ABV6C3Z7</accession>
<evidence type="ECO:0008006" key="5">
    <source>
        <dbReference type="Google" id="ProtNLM"/>
    </source>
</evidence>
<evidence type="ECO:0000313" key="4">
    <source>
        <dbReference type="Proteomes" id="UP001589788"/>
    </source>
</evidence>
<feature type="transmembrane region" description="Helical" evidence="2">
    <location>
        <begin position="167"/>
        <end position="187"/>
    </location>
</feature>
<protein>
    <recommendedName>
        <fullName evidence="5">YfhO family protein</fullName>
    </recommendedName>
</protein>
<feature type="region of interest" description="Disordered" evidence="1">
    <location>
        <begin position="1"/>
        <end position="20"/>
    </location>
</feature>
<feature type="transmembrane region" description="Helical" evidence="2">
    <location>
        <begin position="903"/>
        <end position="926"/>
    </location>
</feature>
<feature type="transmembrane region" description="Helical" evidence="2">
    <location>
        <begin position="325"/>
        <end position="342"/>
    </location>
</feature>
<feature type="transmembrane region" description="Helical" evidence="2">
    <location>
        <begin position="285"/>
        <end position="305"/>
    </location>
</feature>
<evidence type="ECO:0000256" key="2">
    <source>
        <dbReference type="SAM" id="Phobius"/>
    </source>
</evidence>
<organism evidence="3 4">
    <name type="scientific">Aciditerrimonas ferrireducens</name>
    <dbReference type="NCBI Taxonomy" id="667306"/>
    <lineage>
        <taxon>Bacteria</taxon>
        <taxon>Bacillati</taxon>
        <taxon>Actinomycetota</taxon>
        <taxon>Acidimicrobiia</taxon>
        <taxon>Acidimicrobiales</taxon>
        <taxon>Acidimicrobiaceae</taxon>
        <taxon>Aciditerrimonas</taxon>
    </lineage>
</organism>
<keyword evidence="4" id="KW-1185">Reference proteome</keyword>
<keyword evidence="2" id="KW-0472">Membrane</keyword>
<dbReference type="PANTHER" id="PTHR38454">
    <property type="entry name" value="INTEGRAL MEMBRANE PROTEIN-RELATED"/>
    <property type="match status" value="1"/>
</dbReference>
<evidence type="ECO:0000313" key="3">
    <source>
        <dbReference type="EMBL" id="MFC0082416.1"/>
    </source>
</evidence>
<feature type="transmembrane region" description="Helical" evidence="2">
    <location>
        <begin position="354"/>
        <end position="378"/>
    </location>
</feature>
<comment type="caution">
    <text evidence="3">The sequence shown here is derived from an EMBL/GenBank/DDBJ whole genome shotgun (WGS) entry which is preliminary data.</text>
</comment>
<sequence length="943" mass="97167">MTGTLLPATEAAPTIEGPQAAEGRRRVGRGELVALAVLVVVPVLAFAVPAMLGHSVLPGDDASQNFPMRVLVGKQLAAGHLPLLDLRIWSGTPLLAGWNAGAAYPFTWLFAVLPGTAAWAVNLMVMGWAAGLGLYAFLRANRLGPLAAVLGASVFAFSGAMDAQVVHFGLVAGVSWVPLQLLGVLLLDRATTRRAWCGAAALVAVSAALTLLAGEPRAIDVAAAVSGPYVLWRLWRRRHEPRAALRLLAGVVLAGVVAGCLGAVQLLPGLHAVRQSQRASKTFNLFDSGSYPLSWLLLLLVPNLLGGSGSFGAPSFFASYNLTEVTGYVGLLPLVAAVALWGRVRRGRPWPEWVAFEWIAALGVLLALGGSTPAWHLLIRIPLYGGQRLQSRNILVADLALAVLLAFWVDGFLRRRQVVDGARRARPAERWLAALAGLGALSVPALALTDTRPLEHVLGVVHKGGLALQLRPWFLPSLGVALGVLALVVLGDRLPRWWRAGATAALVTADVVLFALTSLFLVAPASGPVGALGAAAAADVPVGPTVPVADLGVPGRFAVYDPGLLDGAEAQQAGAPDANLLVGGWSLQGYSAIVNGTYAAATGSHGAMGAGQDVLSVQAVADGVLDQLDPSVLITPPQYLVVAAARAKALTAEGASQAPVPAAGQRDLTAGGTVAWDLGEPVGVTAVDLPLTVSRAGTLQLGLERASGQVDWLPAVSLVPGSQTLAETVGGVPGTGRSGGQDGPGARTVAILARGTAEGRTGVPEVRDTAHVSLDLDGALQAALSASGQWRYLRQDGPFAVFQATHPDPPVRLVALPGRSLAGAAITGTTGPALAPWTVSVRSTQGAVLIRSVAAIEGWHVTWQPADGGPARPLALERRGIVQAVQVPPGAGTVRFVFRQPGFATASLLGVLGLVALAGLVALWLFPRRRRPGSEPAPGPTAR</sequence>
<keyword evidence="2" id="KW-0812">Transmembrane</keyword>
<dbReference type="Proteomes" id="UP001589788">
    <property type="component" value="Unassembled WGS sequence"/>
</dbReference>
<dbReference type="PANTHER" id="PTHR38454:SF1">
    <property type="entry name" value="INTEGRAL MEMBRANE PROTEIN"/>
    <property type="match status" value="1"/>
</dbReference>
<dbReference type="RefSeq" id="WP_377789999.1">
    <property type="nucleotide sequence ID" value="NZ_JBHLYQ010000099.1"/>
</dbReference>
<name>A0ABV6C3Z7_9ACTN</name>
<feature type="transmembrane region" description="Helical" evidence="2">
    <location>
        <begin position="117"/>
        <end position="138"/>
    </location>
</feature>
<feature type="transmembrane region" description="Helical" evidence="2">
    <location>
        <begin position="32"/>
        <end position="52"/>
    </location>
</feature>
<feature type="transmembrane region" description="Helical" evidence="2">
    <location>
        <begin position="473"/>
        <end position="490"/>
    </location>
</feature>
<reference evidence="3 4" key="1">
    <citation type="submission" date="2024-09" db="EMBL/GenBank/DDBJ databases">
        <authorList>
            <person name="Sun Q."/>
            <person name="Mori K."/>
        </authorList>
    </citation>
    <scope>NUCLEOTIDE SEQUENCE [LARGE SCALE GENOMIC DNA]</scope>
    <source>
        <strain evidence="3 4">JCM 15389</strain>
    </source>
</reference>
<gene>
    <name evidence="3" type="ORF">ACFFRE_09705</name>
</gene>
<dbReference type="InterPro" id="IPR018580">
    <property type="entry name" value="Uncharacterised_YfhO"/>
</dbReference>
<keyword evidence="2" id="KW-1133">Transmembrane helix</keyword>
<feature type="transmembrane region" description="Helical" evidence="2">
    <location>
        <begin position="430"/>
        <end position="448"/>
    </location>
</feature>
<feature type="transmembrane region" description="Helical" evidence="2">
    <location>
        <begin position="243"/>
        <end position="264"/>
    </location>
</feature>
<evidence type="ECO:0000256" key="1">
    <source>
        <dbReference type="SAM" id="MobiDB-lite"/>
    </source>
</evidence>